<evidence type="ECO:0000256" key="1">
    <source>
        <dbReference type="SAM" id="MobiDB-lite"/>
    </source>
</evidence>
<sequence>MANQDPGVSRAPSPQGQESERESQGGDSEASQANTPAGGLITLSTLLLSGPLFQQHYSLSRPGLPGNYTAELVLLVGGTVHMQPHAPVCTKCGSTKRQPEKEKKKAFTA</sequence>
<protein>
    <submittedName>
        <fullName evidence="2">Uncharacterized protein</fullName>
    </submittedName>
</protein>
<comment type="caution">
    <text evidence="2">The sequence shown here is derived from an EMBL/GenBank/DDBJ whole genome shotgun (WGS) entry which is preliminary data.</text>
</comment>
<gene>
    <name evidence="2" type="ORF">VZT92_001404</name>
</gene>
<reference evidence="2 3" key="1">
    <citation type="journal article" date="2024" name="Genome Biol. Evol.">
        <title>Chromosome-level genome assembly of the viviparous eelpout Zoarces viviparus.</title>
        <authorList>
            <person name="Fuhrmann N."/>
            <person name="Brasseur M.V."/>
            <person name="Bakowski C.E."/>
            <person name="Podsiadlowski L."/>
            <person name="Prost S."/>
            <person name="Krehenwinkel H."/>
            <person name="Mayer C."/>
        </authorList>
    </citation>
    <scope>NUCLEOTIDE SEQUENCE [LARGE SCALE GENOMIC DNA]</scope>
    <source>
        <strain evidence="2">NO-MEL_2022_Ind0_liver</strain>
    </source>
</reference>
<proteinExistence type="predicted"/>
<organism evidence="2 3">
    <name type="scientific">Zoarces viviparus</name>
    <name type="common">Viviparous eelpout</name>
    <name type="synonym">Blennius viviparus</name>
    <dbReference type="NCBI Taxonomy" id="48416"/>
    <lineage>
        <taxon>Eukaryota</taxon>
        <taxon>Metazoa</taxon>
        <taxon>Chordata</taxon>
        <taxon>Craniata</taxon>
        <taxon>Vertebrata</taxon>
        <taxon>Euteleostomi</taxon>
        <taxon>Actinopterygii</taxon>
        <taxon>Neopterygii</taxon>
        <taxon>Teleostei</taxon>
        <taxon>Neoteleostei</taxon>
        <taxon>Acanthomorphata</taxon>
        <taxon>Eupercaria</taxon>
        <taxon>Perciformes</taxon>
        <taxon>Cottioidei</taxon>
        <taxon>Zoarcales</taxon>
        <taxon>Zoarcidae</taxon>
        <taxon>Zoarcinae</taxon>
        <taxon>Zoarces</taxon>
    </lineage>
</organism>
<accession>A0AAW1G243</accession>
<name>A0AAW1G243_ZOAVI</name>
<feature type="region of interest" description="Disordered" evidence="1">
    <location>
        <begin position="1"/>
        <end position="37"/>
    </location>
</feature>
<feature type="compositionally biased region" description="Polar residues" evidence="1">
    <location>
        <begin position="25"/>
        <end position="35"/>
    </location>
</feature>
<dbReference type="AlphaFoldDB" id="A0AAW1G243"/>
<dbReference type="EMBL" id="JBCEZU010000002">
    <property type="protein sequence ID" value="KAK9541352.1"/>
    <property type="molecule type" value="Genomic_DNA"/>
</dbReference>
<keyword evidence="3" id="KW-1185">Reference proteome</keyword>
<dbReference type="Proteomes" id="UP001488805">
    <property type="component" value="Unassembled WGS sequence"/>
</dbReference>
<evidence type="ECO:0000313" key="2">
    <source>
        <dbReference type="EMBL" id="KAK9541352.1"/>
    </source>
</evidence>
<evidence type="ECO:0000313" key="3">
    <source>
        <dbReference type="Proteomes" id="UP001488805"/>
    </source>
</evidence>